<organism evidence="1 2">
    <name type="scientific">Opisthorchis viverrini</name>
    <name type="common">Southeast Asian liver fluke</name>
    <dbReference type="NCBI Taxonomy" id="6198"/>
    <lineage>
        <taxon>Eukaryota</taxon>
        <taxon>Metazoa</taxon>
        <taxon>Spiralia</taxon>
        <taxon>Lophotrochozoa</taxon>
        <taxon>Platyhelminthes</taxon>
        <taxon>Trematoda</taxon>
        <taxon>Digenea</taxon>
        <taxon>Opisthorchiida</taxon>
        <taxon>Opisthorchiata</taxon>
        <taxon>Opisthorchiidae</taxon>
        <taxon>Opisthorchis</taxon>
    </lineage>
</organism>
<feature type="non-terminal residue" evidence="1">
    <location>
        <position position="318"/>
    </location>
</feature>
<evidence type="ECO:0000313" key="1">
    <source>
        <dbReference type="EMBL" id="KER20239.1"/>
    </source>
</evidence>
<accession>A0A074ZYK3</accession>
<dbReference type="GeneID" id="20329532"/>
<dbReference type="OrthoDB" id="6219776at2759"/>
<dbReference type="EMBL" id="KL597075">
    <property type="protein sequence ID" value="KER20239.1"/>
    <property type="molecule type" value="Genomic_DNA"/>
</dbReference>
<dbReference type="AlphaFoldDB" id="A0A074ZYK3"/>
<dbReference type="RefSeq" id="XP_009176015.1">
    <property type="nucleotide sequence ID" value="XM_009177751.1"/>
</dbReference>
<dbReference type="CTD" id="20329532"/>
<dbReference type="KEGG" id="ovi:T265_15367"/>
<protein>
    <submittedName>
        <fullName evidence="1">Uncharacterized protein</fullName>
    </submittedName>
</protein>
<keyword evidence="2" id="KW-1185">Reference proteome</keyword>
<proteinExistence type="predicted"/>
<sequence length="318" mass="37049">MCEPADLNSWREVLVLMFYPRARAMAYRNALIKEKAVVHNYKGILVGYTEQIQHFEGDWDDRICVGVLKFANTRLTKLWLESDHPVRQPDFLDQVEILIVPLQKNDMSQKGYPIIEITNLHLSFKDLYETKYLPELDCLVQKFGGVPLIVCQNEPWKWRGVEDPGSISINQWPDWQSYERYCAREETKKLDDMRKTIGNGYKITAELITDIAHTIDELITLHRLRWLGHVLRMPVDRIPRRALFARPCEGWKRARGGQTMTWQRSMKAITSKLSCAGHCRLPGWGPRDGPHQWLETLSDMAQSRPQWRSCIQAIAFNA</sequence>
<name>A0A074ZYK3_OPIVI</name>
<reference evidence="1 2" key="1">
    <citation type="submission" date="2013-11" db="EMBL/GenBank/DDBJ databases">
        <title>Opisthorchis viverrini - life in the bile duct.</title>
        <authorList>
            <person name="Young N.D."/>
            <person name="Nagarajan N."/>
            <person name="Lin S.J."/>
            <person name="Korhonen P.K."/>
            <person name="Jex A.R."/>
            <person name="Hall R.S."/>
            <person name="Safavi-Hemami H."/>
            <person name="Kaewkong W."/>
            <person name="Bertrand D."/>
            <person name="Gao S."/>
            <person name="Seet Q."/>
            <person name="Wongkham S."/>
            <person name="Teh B.T."/>
            <person name="Wongkham C."/>
            <person name="Intapan P.M."/>
            <person name="Maleewong W."/>
            <person name="Yang X."/>
            <person name="Hu M."/>
            <person name="Wang Z."/>
            <person name="Hofmann A."/>
            <person name="Sternberg P.W."/>
            <person name="Tan P."/>
            <person name="Wang J."/>
            <person name="Gasser R.B."/>
        </authorList>
    </citation>
    <scope>NUCLEOTIDE SEQUENCE [LARGE SCALE GENOMIC DNA]</scope>
</reference>
<evidence type="ECO:0000313" key="2">
    <source>
        <dbReference type="Proteomes" id="UP000054324"/>
    </source>
</evidence>
<dbReference type="Proteomes" id="UP000054324">
    <property type="component" value="Unassembled WGS sequence"/>
</dbReference>
<gene>
    <name evidence="1" type="ORF">T265_15367</name>
</gene>